<feature type="transmembrane region" description="Helical" evidence="7">
    <location>
        <begin position="266"/>
        <end position="291"/>
    </location>
</feature>
<evidence type="ECO:0000313" key="9">
    <source>
        <dbReference type="EMBL" id="NSX56910.1"/>
    </source>
</evidence>
<comment type="subcellular location">
    <subcellularLocation>
        <location evidence="1">Membrane</location>
        <topology evidence="1">Multi-pass membrane protein</topology>
    </subcellularLocation>
</comment>
<name>A0ABX2IWG0_9RHOB</name>
<gene>
    <name evidence="9" type="ORF">HRQ87_19195</name>
</gene>
<protein>
    <submittedName>
        <fullName evidence="9">Glycosyltransferase family 2 protein</fullName>
    </submittedName>
</protein>
<reference evidence="9 10" key="1">
    <citation type="submission" date="2020-06" db="EMBL/GenBank/DDBJ databases">
        <title>Sulfitobacter algicola sp. nov., isolated from green algae.</title>
        <authorList>
            <person name="Wang C."/>
        </authorList>
    </citation>
    <scope>NUCLEOTIDE SEQUENCE [LARGE SCALE GENOMIC DNA]</scope>
    <source>
        <strain evidence="9 10">1151</strain>
    </source>
</reference>
<evidence type="ECO:0000256" key="3">
    <source>
        <dbReference type="ARBA" id="ARBA00022679"/>
    </source>
</evidence>
<dbReference type="Pfam" id="PF00535">
    <property type="entry name" value="Glycos_transf_2"/>
    <property type="match status" value="1"/>
</dbReference>
<dbReference type="InterPro" id="IPR029044">
    <property type="entry name" value="Nucleotide-diphossugar_trans"/>
</dbReference>
<dbReference type="PANTHER" id="PTHR48090">
    <property type="entry name" value="UNDECAPRENYL-PHOSPHATE 4-DEOXY-4-FORMAMIDO-L-ARABINOSE TRANSFERASE-RELATED"/>
    <property type="match status" value="1"/>
</dbReference>
<dbReference type="Proteomes" id="UP000777935">
    <property type="component" value="Unassembled WGS sequence"/>
</dbReference>
<keyword evidence="3" id="KW-0808">Transferase</keyword>
<evidence type="ECO:0000256" key="7">
    <source>
        <dbReference type="SAM" id="Phobius"/>
    </source>
</evidence>
<evidence type="ECO:0000256" key="1">
    <source>
        <dbReference type="ARBA" id="ARBA00004141"/>
    </source>
</evidence>
<organism evidence="9 10">
    <name type="scientific">Parasulfitobacter algicola</name>
    <dbReference type="NCBI Taxonomy" id="2614809"/>
    <lineage>
        <taxon>Bacteria</taxon>
        <taxon>Pseudomonadati</taxon>
        <taxon>Pseudomonadota</taxon>
        <taxon>Alphaproteobacteria</taxon>
        <taxon>Rhodobacterales</taxon>
        <taxon>Roseobacteraceae</taxon>
        <taxon>Parasulfitobacter</taxon>
    </lineage>
</organism>
<keyword evidence="2" id="KW-0328">Glycosyltransferase</keyword>
<evidence type="ECO:0000256" key="5">
    <source>
        <dbReference type="ARBA" id="ARBA00022989"/>
    </source>
</evidence>
<dbReference type="InterPro" id="IPR001173">
    <property type="entry name" value="Glyco_trans_2-like"/>
</dbReference>
<evidence type="ECO:0000313" key="10">
    <source>
        <dbReference type="Proteomes" id="UP000777935"/>
    </source>
</evidence>
<keyword evidence="4 7" id="KW-0812">Transmembrane</keyword>
<comment type="caution">
    <text evidence="9">The sequence shown here is derived from an EMBL/GenBank/DDBJ whole genome shotgun (WGS) entry which is preliminary data.</text>
</comment>
<dbReference type="CDD" id="cd04187">
    <property type="entry name" value="DPM1_like_bac"/>
    <property type="match status" value="1"/>
</dbReference>
<keyword evidence="5 7" id="KW-1133">Transmembrane helix</keyword>
<evidence type="ECO:0000259" key="8">
    <source>
        <dbReference type="Pfam" id="PF00535"/>
    </source>
</evidence>
<dbReference type="InterPro" id="IPR050256">
    <property type="entry name" value="Glycosyltransferase_2"/>
</dbReference>
<evidence type="ECO:0000256" key="2">
    <source>
        <dbReference type="ARBA" id="ARBA00022676"/>
    </source>
</evidence>
<dbReference type="SUPFAM" id="SSF53448">
    <property type="entry name" value="Nucleotide-diphospho-sugar transferases"/>
    <property type="match status" value="1"/>
</dbReference>
<sequence length="316" mass="36022">MADKDPELSIIIPVFNEQNAIWPFLTTMQNALSELHETIEYVFVDDGSTDATVQEIRSRMDSDLQIKLLVLSRNFGKDSALAAGLMHASGRAAIPIDVDLQDSPNVIPEMVTKWHAGAKVVNAKRVDRKNDSPLKRQSARLYYRIFNAMAEYPIPPDVGDFRLIDRQVIDILNTMPEKARFNKDLFSWVGFESAEVIFDRQARQTGRTKWSFWKLWNFGLDGLFGASTVPLRLWSYLGFCLAIASFIYAVYVLIRTVLFGIDTPGYASTLIIILFFGGLNMLSVGILGEYVGRIYREVRDRPLYIIQQTYESREEK</sequence>
<evidence type="ECO:0000256" key="4">
    <source>
        <dbReference type="ARBA" id="ARBA00022692"/>
    </source>
</evidence>
<dbReference type="PANTHER" id="PTHR48090:SF1">
    <property type="entry name" value="PROPHAGE BACTOPRENOL GLUCOSYL TRANSFERASE HOMOLOG"/>
    <property type="match status" value="1"/>
</dbReference>
<feature type="transmembrane region" description="Helical" evidence="7">
    <location>
        <begin position="233"/>
        <end position="254"/>
    </location>
</feature>
<accession>A0ABX2IWG0</accession>
<keyword evidence="6 7" id="KW-0472">Membrane</keyword>
<dbReference type="Gene3D" id="3.90.550.10">
    <property type="entry name" value="Spore Coat Polysaccharide Biosynthesis Protein SpsA, Chain A"/>
    <property type="match status" value="1"/>
</dbReference>
<evidence type="ECO:0000256" key="6">
    <source>
        <dbReference type="ARBA" id="ARBA00023136"/>
    </source>
</evidence>
<keyword evidence="10" id="KW-1185">Reference proteome</keyword>
<proteinExistence type="predicted"/>
<dbReference type="EMBL" id="JABUFE010000024">
    <property type="protein sequence ID" value="NSX56910.1"/>
    <property type="molecule type" value="Genomic_DNA"/>
</dbReference>
<feature type="domain" description="Glycosyltransferase 2-like" evidence="8">
    <location>
        <begin position="9"/>
        <end position="169"/>
    </location>
</feature>